<accession>A0ABV3RR35</accession>
<dbReference type="InterPro" id="IPR036909">
    <property type="entry name" value="Cyt_c-like_dom_sf"/>
</dbReference>
<evidence type="ECO:0000256" key="1">
    <source>
        <dbReference type="ARBA" id="ARBA00022617"/>
    </source>
</evidence>
<dbReference type="InterPro" id="IPR051459">
    <property type="entry name" value="Cytochrome_c-type_DH"/>
</dbReference>
<dbReference type="Gene3D" id="1.10.760.10">
    <property type="entry name" value="Cytochrome c-like domain"/>
    <property type="match status" value="2"/>
</dbReference>
<evidence type="ECO:0000256" key="4">
    <source>
        <dbReference type="PROSITE-ProRule" id="PRU00433"/>
    </source>
</evidence>
<keyword evidence="1 4" id="KW-0349">Heme</keyword>
<keyword evidence="2 4" id="KW-0479">Metal-binding</keyword>
<dbReference type="Pfam" id="PF00034">
    <property type="entry name" value="Cytochrom_C"/>
    <property type="match status" value="1"/>
</dbReference>
<dbReference type="EMBL" id="JBFNXX010000010">
    <property type="protein sequence ID" value="MEW9920784.1"/>
    <property type="molecule type" value="Genomic_DNA"/>
</dbReference>
<sequence>MKRLIGLLGVLAMVGLAVAWALTRPAPLDNDFAADHAPDVENGALVFAAAGCASCHAAPEADGEAKLVLAGGHAFASDFGTFYTPNISPGPEGIGGWTLAAFVRAVTKGVSPDGQHYYPAFPYSAYQHMTPGDLSDLFAYMQTLPTADTPSQPHDVGFPFNIRRALGFWKLLFVTNTYTMAGDLPPELTRGRYLVEALGHCGECHTPRNGLGGLDRSAWLAGAPNPSGKGQIPNITPAKLDWSVEDLIYYFESGFTPDYDSVGGSMAAVVSNLAQLPESDRAAIAAYLKAVPPVN</sequence>
<reference evidence="6 7" key="1">
    <citation type="submission" date="2024-07" db="EMBL/GenBank/DDBJ databases">
        <title>Marimonas sp.nov., isolated from tidal-flat sediment.</title>
        <authorList>
            <person name="Jayan J.N."/>
            <person name="Lee S.S."/>
        </authorList>
    </citation>
    <scope>NUCLEOTIDE SEQUENCE [LARGE SCALE GENOMIC DNA]</scope>
    <source>
        <strain evidence="6 7">MJW-29</strain>
    </source>
</reference>
<comment type="caution">
    <text evidence="6">The sequence shown here is derived from an EMBL/GenBank/DDBJ whole genome shotgun (WGS) entry which is preliminary data.</text>
</comment>
<dbReference type="PROSITE" id="PS51007">
    <property type="entry name" value="CYTC"/>
    <property type="match status" value="2"/>
</dbReference>
<keyword evidence="7" id="KW-1185">Reference proteome</keyword>
<dbReference type="PANTHER" id="PTHR35008">
    <property type="entry name" value="BLL4482 PROTEIN-RELATED"/>
    <property type="match status" value="1"/>
</dbReference>
<evidence type="ECO:0000259" key="5">
    <source>
        <dbReference type="PROSITE" id="PS51007"/>
    </source>
</evidence>
<dbReference type="Proteomes" id="UP001556098">
    <property type="component" value="Unassembled WGS sequence"/>
</dbReference>
<feature type="domain" description="Cytochrome c" evidence="5">
    <location>
        <begin position="38"/>
        <end position="145"/>
    </location>
</feature>
<dbReference type="InterPro" id="IPR009056">
    <property type="entry name" value="Cyt_c-like_dom"/>
</dbReference>
<evidence type="ECO:0000256" key="3">
    <source>
        <dbReference type="ARBA" id="ARBA00023004"/>
    </source>
</evidence>
<protein>
    <submittedName>
        <fullName evidence="6">C-type cytochrome</fullName>
    </submittedName>
</protein>
<evidence type="ECO:0000313" key="7">
    <source>
        <dbReference type="Proteomes" id="UP001556098"/>
    </source>
</evidence>
<dbReference type="PANTHER" id="PTHR35008:SF8">
    <property type="entry name" value="ALCOHOL DEHYDROGENASE CYTOCHROME C SUBUNIT"/>
    <property type="match status" value="1"/>
</dbReference>
<keyword evidence="3 4" id="KW-0408">Iron</keyword>
<evidence type="ECO:0000256" key="2">
    <source>
        <dbReference type="ARBA" id="ARBA00022723"/>
    </source>
</evidence>
<name>A0ABV3RR35_9RHOB</name>
<proteinExistence type="predicted"/>
<organism evidence="6 7">
    <name type="scientific">Sulfitobacter sediminis</name>
    <dbReference type="NCBI Taxonomy" id="3234186"/>
    <lineage>
        <taxon>Bacteria</taxon>
        <taxon>Pseudomonadati</taxon>
        <taxon>Pseudomonadota</taxon>
        <taxon>Alphaproteobacteria</taxon>
        <taxon>Rhodobacterales</taxon>
        <taxon>Roseobacteraceae</taxon>
        <taxon>Sulfitobacter</taxon>
    </lineage>
</organism>
<gene>
    <name evidence="6" type="ORF">AB2B41_14305</name>
</gene>
<feature type="domain" description="Cytochrome c" evidence="5">
    <location>
        <begin position="186"/>
        <end position="292"/>
    </location>
</feature>
<evidence type="ECO:0000313" key="6">
    <source>
        <dbReference type="EMBL" id="MEW9920784.1"/>
    </source>
</evidence>
<dbReference type="RefSeq" id="WP_367878485.1">
    <property type="nucleotide sequence ID" value="NZ_JBFNXX010000010.1"/>
</dbReference>
<dbReference type="SUPFAM" id="SSF46626">
    <property type="entry name" value="Cytochrome c"/>
    <property type="match status" value="2"/>
</dbReference>